<accession>A0A1F7WL32</accession>
<evidence type="ECO:0000313" key="5">
    <source>
        <dbReference type="Proteomes" id="UP000178735"/>
    </source>
</evidence>
<keyword evidence="1" id="KW-0547">Nucleotide-binding</keyword>
<evidence type="ECO:0000259" key="3">
    <source>
        <dbReference type="Pfam" id="PF13614"/>
    </source>
</evidence>
<dbReference type="InterPro" id="IPR025669">
    <property type="entry name" value="AAA_dom"/>
</dbReference>
<evidence type="ECO:0000313" key="4">
    <source>
        <dbReference type="EMBL" id="OGM03099.1"/>
    </source>
</evidence>
<protein>
    <recommendedName>
        <fullName evidence="3">AAA domain-containing protein</fullName>
    </recommendedName>
</protein>
<dbReference type="Proteomes" id="UP000178735">
    <property type="component" value="Unassembled WGS sequence"/>
</dbReference>
<name>A0A1F7WL32_9BACT</name>
<dbReference type="GO" id="GO:0009898">
    <property type="term" value="C:cytoplasmic side of plasma membrane"/>
    <property type="evidence" value="ECO:0007669"/>
    <property type="project" value="TreeGrafter"/>
</dbReference>
<dbReference type="Gene3D" id="3.40.50.300">
    <property type="entry name" value="P-loop containing nucleotide triphosphate hydrolases"/>
    <property type="match status" value="1"/>
</dbReference>
<feature type="domain" description="AAA" evidence="3">
    <location>
        <begin position="29"/>
        <end position="174"/>
    </location>
</feature>
<dbReference type="GO" id="GO:0016887">
    <property type="term" value="F:ATP hydrolysis activity"/>
    <property type="evidence" value="ECO:0007669"/>
    <property type="project" value="TreeGrafter"/>
</dbReference>
<dbReference type="GO" id="GO:0005829">
    <property type="term" value="C:cytosol"/>
    <property type="evidence" value="ECO:0007669"/>
    <property type="project" value="TreeGrafter"/>
</dbReference>
<dbReference type="CDD" id="cd02038">
    <property type="entry name" value="FlhG-like"/>
    <property type="match status" value="1"/>
</dbReference>
<dbReference type="STRING" id="1817813.A2008_05040"/>
<comment type="caution">
    <text evidence="4">The sequence shown here is derived from an EMBL/GenBank/DDBJ whole genome shotgun (WGS) entry which is preliminary data.</text>
</comment>
<organism evidence="4 5">
    <name type="scientific">Candidatus Wallbacteria bacterium GWC2_49_35</name>
    <dbReference type="NCBI Taxonomy" id="1817813"/>
    <lineage>
        <taxon>Bacteria</taxon>
        <taxon>Candidatus Walliibacteriota</taxon>
    </lineage>
</organism>
<dbReference type="InterPro" id="IPR025501">
    <property type="entry name" value="MinD_FleN"/>
</dbReference>
<dbReference type="EMBL" id="MGFH01000188">
    <property type="protein sequence ID" value="OGM03099.1"/>
    <property type="molecule type" value="Genomic_DNA"/>
</dbReference>
<dbReference type="PANTHER" id="PTHR43384:SF4">
    <property type="entry name" value="CELLULOSE BIOSYNTHESIS PROTEIN BCSQ-RELATED"/>
    <property type="match status" value="1"/>
</dbReference>
<sequence>MRGLQQKVSLARGELKAKPPLHKSTATARSIAVTSGKGGAGKTNFVANLAIALSKLGKKVLVLDADLGLANIDVIYGLRPRNNLFHVITGQKKLSEIIIEGPAGVMLAPGGSGIVELANINEGERKHFIAEMSELENKVDFILVDTSAGINKNVLCFLKACSEIIFITLPEPTAIADAYGIIKAAAAEDPGLEQKLYLIVNRVSSEIEARDVYDRLAMVSRRFLNISIENMGYIFEDRVVPMAVKAQSPYILASPGSSAAECVEAIARKMLNIDTDKTGANSAVDKIKGGVRSFFYRIGELFN</sequence>
<evidence type="ECO:0000256" key="2">
    <source>
        <dbReference type="ARBA" id="ARBA00022840"/>
    </source>
</evidence>
<dbReference type="GO" id="GO:0051782">
    <property type="term" value="P:negative regulation of cell division"/>
    <property type="evidence" value="ECO:0007669"/>
    <property type="project" value="TreeGrafter"/>
</dbReference>
<dbReference type="Pfam" id="PF13614">
    <property type="entry name" value="AAA_31"/>
    <property type="match status" value="1"/>
</dbReference>
<dbReference type="InterPro" id="IPR033875">
    <property type="entry name" value="FlhG"/>
</dbReference>
<keyword evidence="2" id="KW-0067">ATP-binding</keyword>
<gene>
    <name evidence="4" type="ORF">A2008_05040</name>
</gene>
<dbReference type="PIRSF" id="PIRSF003092">
    <property type="entry name" value="MinD"/>
    <property type="match status" value="1"/>
</dbReference>
<evidence type="ECO:0000256" key="1">
    <source>
        <dbReference type="ARBA" id="ARBA00022741"/>
    </source>
</evidence>
<dbReference type="InterPro" id="IPR050625">
    <property type="entry name" value="ParA/MinD_ATPase"/>
</dbReference>
<dbReference type="SUPFAM" id="SSF52540">
    <property type="entry name" value="P-loop containing nucleoside triphosphate hydrolases"/>
    <property type="match status" value="1"/>
</dbReference>
<dbReference type="PANTHER" id="PTHR43384">
    <property type="entry name" value="SEPTUM SITE-DETERMINING PROTEIN MIND HOMOLOG, CHLOROPLASTIC-RELATED"/>
    <property type="match status" value="1"/>
</dbReference>
<dbReference type="AlphaFoldDB" id="A0A1F7WL32"/>
<dbReference type="GO" id="GO:0005524">
    <property type="term" value="F:ATP binding"/>
    <property type="evidence" value="ECO:0007669"/>
    <property type="project" value="UniProtKB-KW"/>
</dbReference>
<proteinExistence type="predicted"/>
<reference evidence="4 5" key="1">
    <citation type="journal article" date="2016" name="Nat. Commun.">
        <title>Thousands of microbial genomes shed light on interconnected biogeochemical processes in an aquifer system.</title>
        <authorList>
            <person name="Anantharaman K."/>
            <person name="Brown C.T."/>
            <person name="Hug L.A."/>
            <person name="Sharon I."/>
            <person name="Castelle C.J."/>
            <person name="Probst A.J."/>
            <person name="Thomas B.C."/>
            <person name="Singh A."/>
            <person name="Wilkins M.J."/>
            <person name="Karaoz U."/>
            <person name="Brodie E.L."/>
            <person name="Williams K.H."/>
            <person name="Hubbard S.S."/>
            <person name="Banfield J.F."/>
        </authorList>
    </citation>
    <scope>NUCLEOTIDE SEQUENCE [LARGE SCALE GENOMIC DNA]</scope>
</reference>
<dbReference type="InterPro" id="IPR027417">
    <property type="entry name" value="P-loop_NTPase"/>
</dbReference>